<evidence type="ECO:0000313" key="1">
    <source>
        <dbReference type="EMBL" id="QHT36501.1"/>
    </source>
</evidence>
<proteinExistence type="predicted"/>
<reference evidence="1" key="1">
    <citation type="journal article" date="2020" name="Nature">
        <title>Giant virus diversity and host interactions through global metagenomics.</title>
        <authorList>
            <person name="Schulz F."/>
            <person name="Roux S."/>
            <person name="Paez-Espino D."/>
            <person name="Jungbluth S."/>
            <person name="Walsh D.A."/>
            <person name="Denef V.J."/>
            <person name="McMahon K.D."/>
            <person name="Konstantinidis K.T."/>
            <person name="Eloe-Fadrosh E.A."/>
            <person name="Kyrpides N.C."/>
            <person name="Woyke T."/>
        </authorList>
    </citation>
    <scope>NUCLEOTIDE SEQUENCE</scope>
    <source>
        <strain evidence="1">GVMAG-S-ERX555931-87</strain>
    </source>
</reference>
<organism evidence="1">
    <name type="scientific">viral metagenome</name>
    <dbReference type="NCBI Taxonomy" id="1070528"/>
    <lineage>
        <taxon>unclassified sequences</taxon>
        <taxon>metagenomes</taxon>
        <taxon>organismal metagenomes</taxon>
    </lineage>
</organism>
<dbReference type="AlphaFoldDB" id="A0A6C0F6M0"/>
<sequence>MESVFNIEPEDIIIRDKPQQDKQYNFLDGVNIPNKEIYYKIVSTVIDYKLKNLYMFIYLRLYKINKEYSNINVIENIKYNISSHEFNEILKSFVDSKDLNAIIIMNAIQIYFT</sequence>
<dbReference type="EMBL" id="MN738743">
    <property type="protein sequence ID" value="QHT36501.1"/>
    <property type="molecule type" value="Genomic_DNA"/>
</dbReference>
<protein>
    <submittedName>
        <fullName evidence="1">Uncharacterized protein</fullName>
    </submittedName>
</protein>
<accession>A0A6C0F6M0</accession>
<name>A0A6C0F6M0_9ZZZZ</name>